<reference evidence="2 3" key="1">
    <citation type="submission" date="2019-07" db="EMBL/GenBank/DDBJ databases">
        <title>De Novo Assembly of kiwifruit Actinidia rufa.</title>
        <authorList>
            <person name="Sugita-Konishi S."/>
            <person name="Sato K."/>
            <person name="Mori E."/>
            <person name="Abe Y."/>
            <person name="Kisaki G."/>
            <person name="Hamano K."/>
            <person name="Suezawa K."/>
            <person name="Otani M."/>
            <person name="Fukuda T."/>
            <person name="Manabe T."/>
            <person name="Gomi K."/>
            <person name="Tabuchi M."/>
            <person name="Akimitsu K."/>
            <person name="Kataoka I."/>
        </authorList>
    </citation>
    <scope>NUCLEOTIDE SEQUENCE [LARGE SCALE GENOMIC DNA]</scope>
    <source>
        <strain evidence="3">cv. Fuchu</strain>
    </source>
</reference>
<sequence>MAKWVSATTCDVSDYELLPDLGDDGEGDVAAGVGCGDGVDDGSGGEEEEDEEEGEVDELEEPEVGPRGGDEVGEVGVGFGADWVLIQLELVVEDLGEEEVGDLDVGEEDEGEGG</sequence>
<feature type="compositionally biased region" description="Acidic residues" evidence="1">
    <location>
        <begin position="38"/>
        <end position="63"/>
    </location>
</feature>
<keyword evidence="2" id="KW-0812">Transmembrane</keyword>
<keyword evidence="2" id="KW-0472">Membrane</keyword>
<keyword evidence="3" id="KW-1185">Reference proteome</keyword>
<accession>A0A7J0F9F4</accession>
<evidence type="ECO:0000256" key="1">
    <source>
        <dbReference type="SAM" id="MobiDB-lite"/>
    </source>
</evidence>
<comment type="caution">
    <text evidence="2">The sequence shown here is derived from an EMBL/GenBank/DDBJ whole genome shotgun (WGS) entry which is preliminary data.</text>
</comment>
<organism evidence="2 3">
    <name type="scientific">Actinidia rufa</name>
    <dbReference type="NCBI Taxonomy" id="165716"/>
    <lineage>
        <taxon>Eukaryota</taxon>
        <taxon>Viridiplantae</taxon>
        <taxon>Streptophyta</taxon>
        <taxon>Embryophyta</taxon>
        <taxon>Tracheophyta</taxon>
        <taxon>Spermatophyta</taxon>
        <taxon>Magnoliopsida</taxon>
        <taxon>eudicotyledons</taxon>
        <taxon>Gunneridae</taxon>
        <taxon>Pentapetalae</taxon>
        <taxon>asterids</taxon>
        <taxon>Ericales</taxon>
        <taxon>Actinidiaceae</taxon>
        <taxon>Actinidia</taxon>
    </lineage>
</organism>
<protein>
    <submittedName>
        <fullName evidence="2">Transmembrane protein, putative</fullName>
    </submittedName>
</protein>
<dbReference type="EMBL" id="BJWL01000010">
    <property type="protein sequence ID" value="GFY95281.1"/>
    <property type="molecule type" value="Genomic_DNA"/>
</dbReference>
<evidence type="ECO:0000313" key="2">
    <source>
        <dbReference type="EMBL" id="GFY95281.1"/>
    </source>
</evidence>
<dbReference type="Proteomes" id="UP000585474">
    <property type="component" value="Unassembled WGS sequence"/>
</dbReference>
<evidence type="ECO:0000313" key="3">
    <source>
        <dbReference type="Proteomes" id="UP000585474"/>
    </source>
</evidence>
<name>A0A7J0F9F4_9ERIC</name>
<dbReference type="AlphaFoldDB" id="A0A7J0F9F4"/>
<feature type="region of interest" description="Disordered" evidence="1">
    <location>
        <begin position="19"/>
        <end position="75"/>
    </location>
</feature>
<proteinExistence type="predicted"/>
<gene>
    <name evidence="2" type="ORF">Acr_10g0006660</name>
</gene>